<dbReference type="GO" id="GO:0016491">
    <property type="term" value="F:oxidoreductase activity"/>
    <property type="evidence" value="ECO:0007669"/>
    <property type="project" value="UniProtKB-KW"/>
</dbReference>
<evidence type="ECO:0000313" key="13">
    <source>
        <dbReference type="Proteomes" id="UP000198860"/>
    </source>
</evidence>
<comment type="cofactor">
    <cofactor evidence="1">
        <name>FAD</name>
        <dbReference type="ChEBI" id="CHEBI:57692"/>
    </cofactor>
</comment>
<evidence type="ECO:0000256" key="4">
    <source>
        <dbReference type="ARBA" id="ARBA00037901"/>
    </source>
</evidence>
<evidence type="ECO:0000259" key="11">
    <source>
        <dbReference type="Pfam" id="PF01593"/>
    </source>
</evidence>
<comment type="similarity">
    <text evidence="5">Belongs to the carotenoid/retinoid oxidoreductase family. CrtP subfamily.</text>
</comment>
<comment type="pathway">
    <text evidence="4">Carotenoid biosynthesis; staphyloxanthin biosynthesis; staphyloxanthin from farnesyl diphosphate: step 3/5.</text>
</comment>
<dbReference type="GO" id="GO:0016117">
    <property type="term" value="P:carotenoid biosynthetic process"/>
    <property type="evidence" value="ECO:0007669"/>
    <property type="project" value="UniProtKB-KW"/>
</dbReference>
<proteinExistence type="inferred from homology"/>
<dbReference type="RefSeq" id="WP_089654765.1">
    <property type="nucleotide sequence ID" value="NZ_FNIZ01000031.1"/>
</dbReference>
<dbReference type="OrthoDB" id="9814556at2"/>
<evidence type="ECO:0000256" key="5">
    <source>
        <dbReference type="ARBA" id="ARBA00038194"/>
    </source>
</evidence>
<keyword evidence="13" id="KW-1185">Reference proteome</keyword>
<name>A0A1H0V6V1_HALAD</name>
<dbReference type="PANTHER" id="PTHR43734">
    <property type="entry name" value="PHYTOENE DESATURASE"/>
    <property type="match status" value="1"/>
</dbReference>
<dbReference type="PANTHER" id="PTHR43734:SF7">
    <property type="entry name" value="4,4'-DIAPONEUROSPORENE OXYGENASE"/>
    <property type="match status" value="1"/>
</dbReference>
<feature type="domain" description="Amine oxidase" evidence="11">
    <location>
        <begin position="10"/>
        <end position="483"/>
    </location>
</feature>
<evidence type="ECO:0000256" key="1">
    <source>
        <dbReference type="ARBA" id="ARBA00001974"/>
    </source>
</evidence>
<organism evidence="12 13">
    <name type="scientific">Halobacillus aidingensis</name>
    <dbReference type="NCBI Taxonomy" id="240303"/>
    <lineage>
        <taxon>Bacteria</taxon>
        <taxon>Bacillati</taxon>
        <taxon>Bacillota</taxon>
        <taxon>Bacilli</taxon>
        <taxon>Bacillales</taxon>
        <taxon>Bacillaceae</taxon>
        <taxon>Halobacillus</taxon>
    </lineage>
</organism>
<reference evidence="13" key="1">
    <citation type="submission" date="2016-10" db="EMBL/GenBank/DDBJ databases">
        <authorList>
            <person name="Varghese N."/>
            <person name="Submissions S."/>
        </authorList>
    </citation>
    <scope>NUCLEOTIDE SEQUENCE [LARGE SCALE GENOMIC DNA]</scope>
    <source>
        <strain evidence="13">CGMCC 1.3703</strain>
    </source>
</reference>
<dbReference type="NCBIfam" id="TIGR02734">
    <property type="entry name" value="crtI_fam"/>
    <property type="match status" value="1"/>
</dbReference>
<dbReference type="Proteomes" id="UP000198860">
    <property type="component" value="Unassembled WGS sequence"/>
</dbReference>
<keyword evidence="3 10" id="KW-0560">Oxidoreductase</keyword>
<evidence type="ECO:0000256" key="6">
    <source>
        <dbReference type="ARBA" id="ARBA00039159"/>
    </source>
</evidence>
<protein>
    <recommendedName>
        <fullName evidence="6">4,4'-diaponeurosporene oxygenase</fullName>
    </recommendedName>
    <alternativeName>
        <fullName evidence="7">4,4'-diaponeurosporene oxidase</fullName>
    </alternativeName>
    <alternativeName>
        <fullName evidence="8">Carotenoid oxidase</fullName>
    </alternativeName>
</protein>
<dbReference type="AlphaFoldDB" id="A0A1H0V6V1"/>
<gene>
    <name evidence="12" type="ORF">SAMN05421677_13117</name>
</gene>
<evidence type="ECO:0000256" key="10">
    <source>
        <dbReference type="RuleBase" id="RU362075"/>
    </source>
</evidence>
<evidence type="ECO:0000313" key="12">
    <source>
        <dbReference type="EMBL" id="SDP73908.1"/>
    </source>
</evidence>
<evidence type="ECO:0000256" key="7">
    <source>
        <dbReference type="ARBA" id="ARBA00041900"/>
    </source>
</evidence>
<dbReference type="STRING" id="240303.SAMN05421677_13117"/>
<dbReference type="InterPro" id="IPR036188">
    <property type="entry name" value="FAD/NAD-bd_sf"/>
</dbReference>
<evidence type="ECO:0000256" key="8">
    <source>
        <dbReference type="ARBA" id="ARBA00042619"/>
    </source>
</evidence>
<dbReference type="SUPFAM" id="SSF51905">
    <property type="entry name" value="FAD/NAD(P)-binding domain"/>
    <property type="match status" value="1"/>
</dbReference>
<comment type="catalytic activity">
    <reaction evidence="9">
        <text>all-trans-4,4'-diaponeurosporene + 2 AH2 + 2 O2 = 4,4'-diaponeurosporenal + 2 A + 3 H2O</text>
        <dbReference type="Rhea" id="RHEA:56104"/>
        <dbReference type="ChEBI" id="CHEBI:13193"/>
        <dbReference type="ChEBI" id="CHEBI:15377"/>
        <dbReference type="ChEBI" id="CHEBI:15379"/>
        <dbReference type="ChEBI" id="CHEBI:17499"/>
        <dbReference type="ChEBI" id="CHEBI:62743"/>
        <dbReference type="ChEBI" id="CHEBI:79065"/>
    </reaction>
</comment>
<dbReference type="Gene3D" id="3.50.50.60">
    <property type="entry name" value="FAD/NAD(P)-binding domain"/>
    <property type="match status" value="2"/>
</dbReference>
<accession>A0A1H0V6V1</accession>
<dbReference type="InterPro" id="IPR002937">
    <property type="entry name" value="Amino_oxidase"/>
</dbReference>
<evidence type="ECO:0000256" key="2">
    <source>
        <dbReference type="ARBA" id="ARBA00022746"/>
    </source>
</evidence>
<keyword evidence="2 10" id="KW-0125">Carotenoid biosynthesis</keyword>
<dbReference type="EMBL" id="FNIZ01000031">
    <property type="protein sequence ID" value="SDP73908.1"/>
    <property type="molecule type" value="Genomic_DNA"/>
</dbReference>
<evidence type="ECO:0000256" key="9">
    <source>
        <dbReference type="ARBA" id="ARBA00048532"/>
    </source>
</evidence>
<evidence type="ECO:0000256" key="3">
    <source>
        <dbReference type="ARBA" id="ARBA00023002"/>
    </source>
</evidence>
<sequence>MKVAIIGGGLGGLSAAVTLAKQGADVRLFEKNEHFGGKMMSVDEAGFHFDFGPNTITMPEVFQDVIRQGGLDPWEELPFAKIVTHTRNEFHDGTTFDFSTDQTYMQKQLEKLDPKGHVMYEDFLVEIERLYHLSHKHFLHRTFNGWSDYLSPSLAKSMTKVRPLESMDHFFRRYFSNPKIIQALNRYSTYIGSNPYQAPATFSMIAHLEWNDGVYFVRGGNTRIADRFVKAAENVGVRLYSGTKVTKILHENQKVTGVETDDGERYEADHVIMNGDLIQAVPELIDPEARRTMTNRKLKGYDPSISAFVIMAGLDTKISRLKHHHLFFSSDYKKEFNVLKNGYYADDPTIYICTSSKSDYSVSTQGDNCFILVNAPALNEKGGYDKHSYKDHIYDRLQHAGVPIKDHIQVEKVWDPEDIQRHFGAYRGSLYGPSSNTRSQAFMRPFNKSQDLDGLWFCGGSTHPGGGSPMVVLSGQNVANQILGKIVHIE</sequence>
<dbReference type="InterPro" id="IPR014105">
    <property type="entry name" value="Carotenoid/retinoid_OxRdtase"/>
</dbReference>
<dbReference type="Pfam" id="PF01593">
    <property type="entry name" value="Amino_oxidase"/>
    <property type="match status" value="1"/>
</dbReference>